<dbReference type="InterPro" id="IPR002376">
    <property type="entry name" value="Formyl_transf_N"/>
</dbReference>
<comment type="caution">
    <text evidence="2">The sequence shown here is derived from an EMBL/GenBank/DDBJ whole genome shotgun (WGS) entry which is preliminary data.</text>
</comment>
<evidence type="ECO:0000259" key="1">
    <source>
        <dbReference type="Pfam" id="PF00551"/>
    </source>
</evidence>
<dbReference type="Gene3D" id="3.40.50.12230">
    <property type="match status" value="1"/>
</dbReference>
<evidence type="ECO:0000313" key="3">
    <source>
        <dbReference type="Proteomes" id="UP000297982"/>
    </source>
</evidence>
<accession>A0A4Z0H0Z6</accession>
<proteinExistence type="predicted"/>
<dbReference type="SUPFAM" id="SSF53328">
    <property type="entry name" value="Formyltransferase"/>
    <property type="match status" value="1"/>
</dbReference>
<reference evidence="2 3" key="1">
    <citation type="journal article" date="2003" name="Int. J. Syst. Evol. Microbiol.">
        <title>Halobacillus salinus sp. nov., isolated from a salt lake on the coast of the East Sea in Korea.</title>
        <authorList>
            <person name="Yoon J.H."/>
            <person name="Kang K.H."/>
            <person name="Park Y.H."/>
        </authorList>
    </citation>
    <scope>NUCLEOTIDE SEQUENCE [LARGE SCALE GENOMIC DNA]</scope>
    <source>
        <strain evidence="2 3">HSL-3</strain>
    </source>
</reference>
<gene>
    <name evidence="2" type="ORF">E4663_11240</name>
</gene>
<sequence>MKITVFTSNQPRHVTLIKRLADIADEVYAVQECHSAFPGKEKGFYKKSDTMQEYFSHVLNAEEEVFGGLSFTPENVRTLALKAGELSLVDLTSLNEALQSDYFIVFGASYIKGALCDWLVSRGAINIHMGISPYYRGNSCNFWAIHDGRPDLVGATIHRLGKGLDSGEMLFHALPPVGVTDPFKLGMEAVNSAQKSLVHTIDTGKIHQFHPVKQDSTLEMRYTRNQDFTDQVARSYLDNLPSKKDILDSVKNRDTTLFTKPIIM</sequence>
<dbReference type="Proteomes" id="UP000297982">
    <property type="component" value="Unassembled WGS sequence"/>
</dbReference>
<dbReference type="RefSeq" id="WP_135327686.1">
    <property type="nucleotide sequence ID" value="NZ_SRJC01000002.1"/>
</dbReference>
<keyword evidence="2" id="KW-0808">Transferase</keyword>
<evidence type="ECO:0000313" key="2">
    <source>
        <dbReference type="EMBL" id="TGB02727.1"/>
    </source>
</evidence>
<dbReference type="AlphaFoldDB" id="A0A4Z0H0Z6"/>
<name>A0A4Z0H0Z6_9BACI</name>
<dbReference type="GO" id="GO:0016740">
    <property type="term" value="F:transferase activity"/>
    <property type="evidence" value="ECO:0007669"/>
    <property type="project" value="UniProtKB-KW"/>
</dbReference>
<feature type="domain" description="Formyl transferase N-terminal" evidence="1">
    <location>
        <begin position="81"/>
        <end position="182"/>
    </location>
</feature>
<dbReference type="InterPro" id="IPR036477">
    <property type="entry name" value="Formyl_transf_N_sf"/>
</dbReference>
<keyword evidence="3" id="KW-1185">Reference proteome</keyword>
<dbReference type="EMBL" id="SRJC01000002">
    <property type="protein sequence ID" value="TGB02727.1"/>
    <property type="molecule type" value="Genomic_DNA"/>
</dbReference>
<dbReference type="Pfam" id="PF00551">
    <property type="entry name" value="Formyl_trans_N"/>
    <property type="match status" value="1"/>
</dbReference>
<organism evidence="2 3">
    <name type="scientific">Halobacillus salinus</name>
    <dbReference type="NCBI Taxonomy" id="192814"/>
    <lineage>
        <taxon>Bacteria</taxon>
        <taxon>Bacillati</taxon>
        <taxon>Bacillota</taxon>
        <taxon>Bacilli</taxon>
        <taxon>Bacillales</taxon>
        <taxon>Bacillaceae</taxon>
        <taxon>Halobacillus</taxon>
    </lineage>
</organism>
<protein>
    <submittedName>
        <fullName evidence="2">Methionyl-tRNA formyltransferase</fullName>
    </submittedName>
</protein>
<dbReference type="STRING" id="192814.GCA_900166575_02939"/>